<comment type="caution">
    <text evidence="2">The sequence shown here is derived from an EMBL/GenBank/DDBJ whole genome shotgun (WGS) entry which is preliminary data.</text>
</comment>
<dbReference type="RefSeq" id="WP_130288251.1">
    <property type="nucleotide sequence ID" value="NZ_SHKL01000001.1"/>
</dbReference>
<sequence length="145" mass="15756">MDREHAGPATTGPRPGVSPGTAVLLWILVGWPLSWILLLFVFAPLGILFGIGITIWMMVTVSSAGARRGPPVLPGDRYGPPPSPAETRYQAIRREVESIATVNAVGGCGWCGSPSAHVNDLGYLVPPHHWHSAEIEERIRYKLER</sequence>
<protein>
    <submittedName>
        <fullName evidence="2">Uncharacterized protein</fullName>
    </submittedName>
</protein>
<dbReference type="EMBL" id="SHKL01000001">
    <property type="protein sequence ID" value="RZT83507.1"/>
    <property type="molecule type" value="Genomic_DNA"/>
</dbReference>
<keyword evidence="1" id="KW-0472">Membrane</keyword>
<evidence type="ECO:0000256" key="1">
    <source>
        <dbReference type="SAM" id="Phobius"/>
    </source>
</evidence>
<keyword evidence="3" id="KW-1185">Reference proteome</keyword>
<name>A0A4Q7UP52_PSEST</name>
<evidence type="ECO:0000313" key="2">
    <source>
        <dbReference type="EMBL" id="RZT83507.1"/>
    </source>
</evidence>
<dbReference type="Proteomes" id="UP000291591">
    <property type="component" value="Unassembled WGS sequence"/>
</dbReference>
<proteinExistence type="predicted"/>
<gene>
    <name evidence="2" type="ORF">EV383_0312</name>
</gene>
<keyword evidence="1" id="KW-0812">Transmembrane</keyword>
<dbReference type="AlphaFoldDB" id="A0A4Q7UP52"/>
<feature type="transmembrane region" description="Helical" evidence="1">
    <location>
        <begin position="35"/>
        <end position="59"/>
    </location>
</feature>
<accession>A0A4Q7UP52</accession>
<evidence type="ECO:0000313" key="3">
    <source>
        <dbReference type="Proteomes" id="UP000291591"/>
    </source>
</evidence>
<keyword evidence="1" id="KW-1133">Transmembrane helix</keyword>
<organism evidence="2 3">
    <name type="scientific">Pseudonocardia sediminis</name>
    <dbReference type="NCBI Taxonomy" id="1397368"/>
    <lineage>
        <taxon>Bacteria</taxon>
        <taxon>Bacillati</taxon>
        <taxon>Actinomycetota</taxon>
        <taxon>Actinomycetes</taxon>
        <taxon>Pseudonocardiales</taxon>
        <taxon>Pseudonocardiaceae</taxon>
        <taxon>Pseudonocardia</taxon>
    </lineage>
</organism>
<reference evidence="2 3" key="1">
    <citation type="submission" date="2019-02" db="EMBL/GenBank/DDBJ databases">
        <title>Sequencing the genomes of 1000 actinobacteria strains.</title>
        <authorList>
            <person name="Klenk H.-P."/>
        </authorList>
    </citation>
    <scope>NUCLEOTIDE SEQUENCE [LARGE SCALE GENOMIC DNA]</scope>
    <source>
        <strain evidence="2 3">DSM 45779</strain>
    </source>
</reference>
<dbReference type="OrthoDB" id="3579753at2"/>